<organism evidence="1 2">
    <name type="scientific">Folsomia candida</name>
    <name type="common">Springtail</name>
    <dbReference type="NCBI Taxonomy" id="158441"/>
    <lineage>
        <taxon>Eukaryota</taxon>
        <taxon>Metazoa</taxon>
        <taxon>Ecdysozoa</taxon>
        <taxon>Arthropoda</taxon>
        <taxon>Hexapoda</taxon>
        <taxon>Collembola</taxon>
        <taxon>Entomobryomorpha</taxon>
        <taxon>Isotomoidea</taxon>
        <taxon>Isotomidae</taxon>
        <taxon>Proisotominae</taxon>
        <taxon>Folsomia</taxon>
    </lineage>
</organism>
<proteinExistence type="predicted"/>
<comment type="caution">
    <text evidence="1">The sequence shown here is derived from an EMBL/GenBank/DDBJ whole genome shotgun (WGS) entry which is preliminary data.</text>
</comment>
<evidence type="ECO:0000313" key="2">
    <source>
        <dbReference type="Proteomes" id="UP000198287"/>
    </source>
</evidence>
<keyword evidence="2" id="KW-1185">Reference proteome</keyword>
<sequence>MMRLMTYMYLGFMPAENVPLCVMPVDLCAEYSLRLFFMESTPCEIYNVINPELGDEREFDEVAKELGVNLDVLEPDEFFERVKKLNDDNSPMNEFIKHAIGYESDHRKLLDNPPAFYVPFLRGKKDITWSKKLARFIPDVYPSKIIPSWDILRKDLALAKKTGIFDKYKINYSK</sequence>
<dbReference type="AlphaFoldDB" id="A0A226DWB3"/>
<reference evidence="1 2" key="1">
    <citation type="submission" date="2015-12" db="EMBL/GenBank/DDBJ databases">
        <title>The genome of Folsomia candida.</title>
        <authorList>
            <person name="Faddeeva A."/>
            <person name="Derks M.F."/>
            <person name="Anvar Y."/>
            <person name="Smit S."/>
            <person name="Van Straalen N."/>
            <person name="Roelofs D."/>
        </authorList>
    </citation>
    <scope>NUCLEOTIDE SEQUENCE [LARGE SCALE GENOMIC DNA]</scope>
    <source>
        <strain evidence="1 2">VU population</strain>
        <tissue evidence="1">Whole body</tissue>
    </source>
</reference>
<dbReference type="EMBL" id="LNIX01000011">
    <property type="protein sequence ID" value="OXA48981.1"/>
    <property type="molecule type" value="Genomic_DNA"/>
</dbReference>
<dbReference type="OrthoDB" id="3509362at2759"/>
<dbReference type="Proteomes" id="UP000198287">
    <property type="component" value="Unassembled WGS sequence"/>
</dbReference>
<protein>
    <submittedName>
        <fullName evidence="1">Uncharacterized protein</fullName>
    </submittedName>
</protein>
<evidence type="ECO:0000313" key="1">
    <source>
        <dbReference type="EMBL" id="OXA48981.1"/>
    </source>
</evidence>
<accession>A0A226DWB3</accession>
<name>A0A226DWB3_FOLCA</name>
<gene>
    <name evidence="1" type="ORF">Fcan01_16619</name>
</gene>
<dbReference type="Gene3D" id="3.40.50.720">
    <property type="entry name" value="NAD(P)-binding Rossmann-like Domain"/>
    <property type="match status" value="1"/>
</dbReference>